<evidence type="ECO:0000259" key="1">
    <source>
        <dbReference type="Pfam" id="PF07859"/>
    </source>
</evidence>
<dbReference type="InterPro" id="IPR013094">
    <property type="entry name" value="AB_hydrolase_3"/>
</dbReference>
<dbReference type="SUPFAM" id="SSF53474">
    <property type="entry name" value="alpha/beta-Hydrolases"/>
    <property type="match status" value="1"/>
</dbReference>
<evidence type="ECO:0000313" key="3">
    <source>
        <dbReference type="Proteomes" id="UP000033662"/>
    </source>
</evidence>
<dbReference type="PANTHER" id="PTHR23025:SF3">
    <property type="entry name" value="HORMONE-SENSITIVE LIPASE"/>
    <property type="match status" value="1"/>
</dbReference>
<dbReference type="PATRIC" id="fig|132476.4.peg.2508"/>
<dbReference type="GO" id="GO:0004806">
    <property type="term" value="F:triacylglycerol lipase activity"/>
    <property type="evidence" value="ECO:0007669"/>
    <property type="project" value="TreeGrafter"/>
</dbReference>
<dbReference type="GO" id="GO:0019433">
    <property type="term" value="P:triglyceride catabolic process"/>
    <property type="evidence" value="ECO:0007669"/>
    <property type="project" value="TreeGrafter"/>
</dbReference>
<dbReference type="PANTHER" id="PTHR23025">
    <property type="entry name" value="TRIACYLGLYCEROL LIPASE"/>
    <property type="match status" value="1"/>
</dbReference>
<accession>A0A0F4XJD6</accession>
<dbReference type="GO" id="GO:0005829">
    <property type="term" value="C:cytosol"/>
    <property type="evidence" value="ECO:0007669"/>
    <property type="project" value="TreeGrafter"/>
</dbReference>
<dbReference type="GO" id="GO:0004771">
    <property type="term" value="F:sterol ester esterase activity"/>
    <property type="evidence" value="ECO:0007669"/>
    <property type="project" value="TreeGrafter"/>
</dbReference>
<organism evidence="2 3">
    <name type="scientific">Pseudomonas kilonensis</name>
    <dbReference type="NCBI Taxonomy" id="132476"/>
    <lineage>
        <taxon>Bacteria</taxon>
        <taxon>Pseudomonadati</taxon>
        <taxon>Pseudomonadota</taxon>
        <taxon>Gammaproteobacteria</taxon>
        <taxon>Pseudomonadales</taxon>
        <taxon>Pseudomonadaceae</taxon>
        <taxon>Pseudomonas</taxon>
    </lineage>
</organism>
<reference evidence="2 3" key="1">
    <citation type="submission" date="2015-03" db="EMBL/GenBank/DDBJ databases">
        <title>Pseudomonas fluorescens 1855-344 Genome sequencing and assembly.</title>
        <authorList>
            <person name="Eng W.W.H."/>
            <person name="Gan H.M."/>
            <person name="Savka M.A."/>
        </authorList>
    </citation>
    <scope>NUCLEOTIDE SEQUENCE [LARGE SCALE GENOMIC DNA]</scope>
    <source>
        <strain evidence="2 3">1855-344</strain>
    </source>
</reference>
<evidence type="ECO:0000313" key="2">
    <source>
        <dbReference type="EMBL" id="KKA06097.1"/>
    </source>
</evidence>
<dbReference type="Pfam" id="PF07859">
    <property type="entry name" value="Abhydrolase_3"/>
    <property type="match status" value="1"/>
</dbReference>
<dbReference type="InterPro" id="IPR029058">
    <property type="entry name" value="AB_hydrolase_fold"/>
</dbReference>
<dbReference type="EMBL" id="JZXC01000020">
    <property type="protein sequence ID" value="KKA06097.1"/>
    <property type="molecule type" value="Genomic_DNA"/>
</dbReference>
<dbReference type="Gene3D" id="3.40.50.1820">
    <property type="entry name" value="alpha/beta hydrolase"/>
    <property type="match status" value="1"/>
</dbReference>
<protein>
    <submittedName>
        <fullName evidence="2">Lipase</fullName>
    </submittedName>
</protein>
<gene>
    <name evidence="2" type="ORF">VP02_19405</name>
</gene>
<feature type="domain" description="Alpha/beta hydrolase fold-3" evidence="1">
    <location>
        <begin position="67"/>
        <end position="274"/>
    </location>
</feature>
<proteinExistence type="predicted"/>
<sequence>MVSLWQKLQAKLLRAFAKRMKAKFTYDAALFPLRAVVEQTIPTPWGAARALFYWPHSQSSAKLPVYLNFHGGGFVAGTPEHDDSYCRRLAHNLNCLVVNLDYVLAPEHAFPAAPRQCFAVLEWLASEAETLGIDPQRFAVGGHSAGGNLAAAVAGLARGHQALKVVHQLIDYAALDLHQDPALKASTSARPLLNAGLMRFFNSCYLSDPAQALDPLASPLLAPVEALAGMPPATVITAQYDILRAEGEAYAEKLRQAGVPVRQRMFEGCDHMFTHLGPDESAEEAWQLMEDSLREAFQTVDGADAGASAQRGEGSLHTISTIAP</sequence>
<dbReference type="Proteomes" id="UP000033662">
    <property type="component" value="Unassembled WGS sequence"/>
</dbReference>
<dbReference type="AlphaFoldDB" id="A0A0F4XJD6"/>
<name>A0A0F4XJD6_9PSED</name>
<comment type="caution">
    <text evidence="2">The sequence shown here is derived from an EMBL/GenBank/DDBJ whole genome shotgun (WGS) entry which is preliminary data.</text>
</comment>